<dbReference type="Proteomes" id="UP000217083">
    <property type="component" value="Unassembled WGS sequence"/>
</dbReference>
<keyword evidence="2" id="KW-1185">Reference proteome</keyword>
<proteinExistence type="predicted"/>
<sequence length="177" mass="20982">MNDFDKMDKLLQKFIKEIPTMENKDDLINRYMKSIDDNIDPSIYLKQLKLSYKEFERWLHDLLNSEMISDEIVALNFGLFENEYTIQLYITGSKEWEFDDDDWACNNDYFPKGRYASINIYKELKILLENEFDLGLFMTIATTIILVNTYVTCYPNKLPQNIKLATGFDDGDIYNLN</sequence>
<gene>
    <name evidence="1" type="ORF">CIB95_03885</name>
</gene>
<reference evidence="2" key="1">
    <citation type="submission" date="2017-08" db="EMBL/GenBank/DDBJ databases">
        <authorList>
            <person name="Huang Z."/>
        </authorList>
    </citation>
    <scope>NUCLEOTIDE SEQUENCE [LARGE SCALE GENOMIC DNA]</scope>
    <source>
        <strain evidence="2">SA5d-4</strain>
    </source>
</reference>
<reference evidence="1 2" key="2">
    <citation type="submission" date="2017-09" db="EMBL/GenBank/DDBJ databases">
        <title>Bacillus patelloidae sp. nov., isolated from the intestinal tract of a marine limpet.</title>
        <authorList>
            <person name="Liu R."/>
            <person name="Dong C."/>
            <person name="Shao Z."/>
        </authorList>
    </citation>
    <scope>NUCLEOTIDE SEQUENCE [LARGE SCALE GENOMIC DNA]</scope>
    <source>
        <strain evidence="1 2">SA5d-4</strain>
    </source>
</reference>
<protein>
    <submittedName>
        <fullName evidence="1">Uncharacterized protein</fullName>
    </submittedName>
</protein>
<comment type="caution">
    <text evidence="1">The sequence shown here is derived from an EMBL/GenBank/DDBJ whole genome shotgun (WGS) entry which is preliminary data.</text>
</comment>
<evidence type="ECO:0000313" key="2">
    <source>
        <dbReference type="Proteomes" id="UP000217083"/>
    </source>
</evidence>
<dbReference type="AlphaFoldDB" id="A0A263BYB8"/>
<accession>A0A263BYB8</accession>
<evidence type="ECO:0000313" key="1">
    <source>
        <dbReference type="EMBL" id="OZM58719.1"/>
    </source>
</evidence>
<organism evidence="1 2">
    <name type="scientific">Lottiidibacillus patelloidae</name>
    <dbReference type="NCBI Taxonomy" id="2670334"/>
    <lineage>
        <taxon>Bacteria</taxon>
        <taxon>Bacillati</taxon>
        <taxon>Bacillota</taxon>
        <taxon>Bacilli</taxon>
        <taxon>Bacillales</taxon>
        <taxon>Bacillaceae</taxon>
        <taxon>Lottiidibacillus</taxon>
    </lineage>
</organism>
<name>A0A263BYB8_9BACI</name>
<dbReference type="EMBL" id="NPIA01000001">
    <property type="protein sequence ID" value="OZM58719.1"/>
    <property type="molecule type" value="Genomic_DNA"/>
</dbReference>